<proteinExistence type="predicted"/>
<organism evidence="2 3">
    <name type="scientific">Miscanthus lutarioriparius</name>
    <dbReference type="NCBI Taxonomy" id="422564"/>
    <lineage>
        <taxon>Eukaryota</taxon>
        <taxon>Viridiplantae</taxon>
        <taxon>Streptophyta</taxon>
        <taxon>Embryophyta</taxon>
        <taxon>Tracheophyta</taxon>
        <taxon>Spermatophyta</taxon>
        <taxon>Magnoliopsida</taxon>
        <taxon>Liliopsida</taxon>
        <taxon>Poales</taxon>
        <taxon>Poaceae</taxon>
        <taxon>PACMAD clade</taxon>
        <taxon>Panicoideae</taxon>
        <taxon>Andropogonodae</taxon>
        <taxon>Andropogoneae</taxon>
        <taxon>Saccharinae</taxon>
        <taxon>Miscanthus</taxon>
    </lineage>
</organism>
<feature type="compositionally biased region" description="Gly residues" evidence="1">
    <location>
        <begin position="8"/>
        <end position="18"/>
    </location>
</feature>
<evidence type="ECO:0000313" key="2">
    <source>
        <dbReference type="EMBL" id="CAD6246104.1"/>
    </source>
</evidence>
<dbReference type="Proteomes" id="UP000604825">
    <property type="component" value="Unassembled WGS sequence"/>
</dbReference>
<name>A0A811PU19_9POAL</name>
<dbReference type="EMBL" id="CAJGYO010000007">
    <property type="protein sequence ID" value="CAD6246104.1"/>
    <property type="molecule type" value="Genomic_DNA"/>
</dbReference>
<gene>
    <name evidence="2" type="ORF">NCGR_LOCUS30376</name>
</gene>
<accession>A0A811PU19</accession>
<evidence type="ECO:0000313" key="3">
    <source>
        <dbReference type="Proteomes" id="UP000604825"/>
    </source>
</evidence>
<protein>
    <submittedName>
        <fullName evidence="2">Uncharacterized protein</fullName>
    </submittedName>
</protein>
<keyword evidence="3" id="KW-1185">Reference proteome</keyword>
<comment type="caution">
    <text evidence="2">The sequence shown here is derived from an EMBL/GenBank/DDBJ whole genome shotgun (WGS) entry which is preliminary data.</text>
</comment>
<reference evidence="2" key="1">
    <citation type="submission" date="2020-10" db="EMBL/GenBank/DDBJ databases">
        <authorList>
            <person name="Han B."/>
            <person name="Lu T."/>
            <person name="Zhao Q."/>
            <person name="Huang X."/>
            <person name="Zhao Y."/>
        </authorList>
    </citation>
    <scope>NUCLEOTIDE SEQUENCE</scope>
</reference>
<sequence>MNLERGVVAGGEKGGDGNGNVSRKPSIGIVRLFLACMVSGGIQYGWALQLSLLSPRPTLRHCTLHAHKQWWIQKKYKEVGLKRARPTYNSIMSHT</sequence>
<dbReference type="OrthoDB" id="1738891at2759"/>
<feature type="region of interest" description="Disordered" evidence="1">
    <location>
        <begin position="1"/>
        <end position="21"/>
    </location>
</feature>
<evidence type="ECO:0000256" key="1">
    <source>
        <dbReference type="SAM" id="MobiDB-lite"/>
    </source>
</evidence>
<dbReference type="AlphaFoldDB" id="A0A811PU19"/>